<accession>A0A4Q7NLK7</accession>
<name>A0A4Q7NLK7_9BURK</name>
<evidence type="ECO:0000313" key="3">
    <source>
        <dbReference type="Proteomes" id="UP000292445"/>
    </source>
</evidence>
<dbReference type="Proteomes" id="UP000292445">
    <property type="component" value="Unassembled WGS sequence"/>
</dbReference>
<keyword evidence="1" id="KW-0732">Signal</keyword>
<dbReference type="OrthoDB" id="8722436at2"/>
<dbReference type="RefSeq" id="WP_130356990.1">
    <property type="nucleotide sequence ID" value="NZ_SGXC01000001.1"/>
</dbReference>
<comment type="caution">
    <text evidence="2">The sequence shown here is derived from an EMBL/GenBank/DDBJ whole genome shotgun (WGS) entry which is preliminary data.</text>
</comment>
<evidence type="ECO:0000313" key="2">
    <source>
        <dbReference type="EMBL" id="RZS85838.1"/>
    </source>
</evidence>
<dbReference type="AlphaFoldDB" id="A0A4Q7NLK7"/>
<proteinExistence type="predicted"/>
<keyword evidence="3" id="KW-1185">Reference proteome</keyword>
<evidence type="ECO:0008006" key="4">
    <source>
        <dbReference type="Google" id="ProtNLM"/>
    </source>
</evidence>
<feature type="signal peptide" evidence="1">
    <location>
        <begin position="1"/>
        <end position="24"/>
    </location>
</feature>
<protein>
    <recommendedName>
        <fullName evidence="4">Lipoprotein</fullName>
    </recommendedName>
</protein>
<sequence>MRNKAYVILSLPVYLLAACSAIPAKVSLLSQEDGSYRSIAIAASEQHSLNDSLGLAKSTCFNRQLRHIVIKTHSRLLGPPLKAAGRRGQPAELAAYVNTPVFPSLSTSNDYETDTQFRCV</sequence>
<reference evidence="2 3" key="1">
    <citation type="submission" date="2019-02" db="EMBL/GenBank/DDBJ databases">
        <title>Genomic Encyclopedia of Type Strains, Phase IV (KMG-IV): sequencing the most valuable type-strain genomes for metagenomic binning, comparative biology and taxonomic classification.</title>
        <authorList>
            <person name="Goeker M."/>
        </authorList>
    </citation>
    <scope>NUCLEOTIDE SEQUENCE [LARGE SCALE GENOMIC DNA]</scope>
    <source>
        <strain evidence="2 3">K24</strain>
    </source>
</reference>
<feature type="chain" id="PRO_5020611647" description="Lipoprotein" evidence="1">
    <location>
        <begin position="25"/>
        <end position="120"/>
    </location>
</feature>
<evidence type="ECO:0000256" key="1">
    <source>
        <dbReference type="SAM" id="SignalP"/>
    </source>
</evidence>
<organism evidence="2 3">
    <name type="scientific">Pigmentiphaga kullae</name>
    <dbReference type="NCBI Taxonomy" id="151784"/>
    <lineage>
        <taxon>Bacteria</taxon>
        <taxon>Pseudomonadati</taxon>
        <taxon>Pseudomonadota</taxon>
        <taxon>Betaproteobacteria</taxon>
        <taxon>Burkholderiales</taxon>
        <taxon>Alcaligenaceae</taxon>
        <taxon>Pigmentiphaga</taxon>
    </lineage>
</organism>
<gene>
    <name evidence="2" type="ORF">EV675_1868</name>
</gene>
<dbReference type="EMBL" id="SGXC01000001">
    <property type="protein sequence ID" value="RZS85838.1"/>
    <property type="molecule type" value="Genomic_DNA"/>
</dbReference>
<dbReference type="PROSITE" id="PS51257">
    <property type="entry name" value="PROKAR_LIPOPROTEIN"/>
    <property type="match status" value="1"/>
</dbReference>